<dbReference type="Pfam" id="PF00781">
    <property type="entry name" value="DAGK_cat"/>
    <property type="match status" value="1"/>
</dbReference>
<dbReference type="NCBIfam" id="NF009602">
    <property type="entry name" value="PRK13054.1"/>
    <property type="match status" value="1"/>
</dbReference>
<dbReference type="GO" id="GO:0008654">
    <property type="term" value="P:phospholipid biosynthetic process"/>
    <property type="evidence" value="ECO:0007669"/>
    <property type="project" value="UniProtKB-UniRule"/>
</dbReference>
<keyword evidence="3 11" id="KW-0479">Metal-binding</keyword>
<dbReference type="SMART" id="SM00046">
    <property type="entry name" value="DAGKc"/>
    <property type="match status" value="1"/>
</dbReference>
<reference evidence="13 15" key="1">
    <citation type="submission" date="2016-10" db="EMBL/GenBank/DDBJ databases">
        <authorList>
            <person name="de Groot N.N."/>
        </authorList>
    </citation>
    <scope>NUCLEOTIDE SEQUENCE [LARGE SCALE GENOMIC DNA]</scope>
    <source>
        <strain evidence="13 15">CGMCC 1.6848</strain>
    </source>
</reference>
<evidence type="ECO:0000313" key="14">
    <source>
        <dbReference type="EMBL" id="TDX32902.1"/>
    </source>
</evidence>
<organism evidence="13 15">
    <name type="scientific">Modicisalibacter xianhensis</name>
    <dbReference type="NCBI Taxonomy" id="442341"/>
    <lineage>
        <taxon>Bacteria</taxon>
        <taxon>Pseudomonadati</taxon>
        <taxon>Pseudomonadota</taxon>
        <taxon>Gammaproteobacteria</taxon>
        <taxon>Oceanospirillales</taxon>
        <taxon>Halomonadaceae</taxon>
        <taxon>Modicisalibacter</taxon>
    </lineage>
</organism>
<evidence type="ECO:0000256" key="6">
    <source>
        <dbReference type="ARBA" id="ARBA00022840"/>
    </source>
</evidence>
<keyword evidence="10 11" id="KW-1208">Phospholipid metabolism</keyword>
<keyword evidence="7 11" id="KW-0460">Magnesium</keyword>
<evidence type="ECO:0000256" key="7">
    <source>
        <dbReference type="ARBA" id="ARBA00022842"/>
    </source>
</evidence>
<keyword evidence="1 11" id="KW-0444">Lipid biosynthesis</keyword>
<dbReference type="InterPro" id="IPR005218">
    <property type="entry name" value="Diacylglycerol/lipid_kinase"/>
</dbReference>
<feature type="binding site" evidence="11">
    <location>
        <begin position="68"/>
        <end position="74"/>
    </location>
    <ligand>
        <name>ATP</name>
        <dbReference type="ChEBI" id="CHEBI:30616"/>
    </ligand>
</feature>
<dbReference type="GO" id="GO:0000287">
    <property type="term" value="F:magnesium ion binding"/>
    <property type="evidence" value="ECO:0007669"/>
    <property type="project" value="UniProtKB-UniRule"/>
</dbReference>
<evidence type="ECO:0000313" key="13">
    <source>
        <dbReference type="EMBL" id="SFH19822.1"/>
    </source>
</evidence>
<keyword evidence="4 11" id="KW-0547">Nucleotide-binding</keyword>
<dbReference type="NCBIfam" id="TIGR00147">
    <property type="entry name" value="YegS/Rv2252/BmrU family lipid kinase"/>
    <property type="match status" value="1"/>
</dbReference>
<dbReference type="GO" id="GO:0005524">
    <property type="term" value="F:ATP binding"/>
    <property type="evidence" value="ECO:0007669"/>
    <property type="project" value="UniProtKB-UniRule"/>
</dbReference>
<dbReference type="PANTHER" id="PTHR12358:SF106">
    <property type="entry name" value="LIPID KINASE YEGS"/>
    <property type="match status" value="1"/>
</dbReference>
<dbReference type="OrthoDB" id="142078at2"/>
<dbReference type="InterPro" id="IPR045540">
    <property type="entry name" value="YegS/DAGK_C"/>
</dbReference>
<evidence type="ECO:0000313" key="16">
    <source>
        <dbReference type="Proteomes" id="UP000294489"/>
    </source>
</evidence>
<name>A0A1I2Y2E9_9GAMM</name>
<accession>A0A1I2Y2E9</accession>
<feature type="domain" description="DAGKc" evidence="12">
    <location>
        <begin position="4"/>
        <end position="135"/>
    </location>
</feature>
<comment type="subcellular location">
    <subcellularLocation>
        <location evidence="11">Cytoplasm</location>
    </subcellularLocation>
</comment>
<dbReference type="PROSITE" id="PS50146">
    <property type="entry name" value="DAGK"/>
    <property type="match status" value="1"/>
</dbReference>
<keyword evidence="11" id="KW-0963">Cytoplasm</keyword>
<dbReference type="InterPro" id="IPR017438">
    <property type="entry name" value="ATP-NAD_kinase_N"/>
</dbReference>
<proteinExistence type="inferred from homology"/>
<evidence type="ECO:0000256" key="4">
    <source>
        <dbReference type="ARBA" id="ARBA00022741"/>
    </source>
</evidence>
<evidence type="ECO:0000256" key="2">
    <source>
        <dbReference type="ARBA" id="ARBA00022679"/>
    </source>
</evidence>
<dbReference type="STRING" id="442341.SAMN04487959_101196"/>
<evidence type="ECO:0000259" key="12">
    <source>
        <dbReference type="PROSITE" id="PS50146"/>
    </source>
</evidence>
<dbReference type="InterPro" id="IPR050187">
    <property type="entry name" value="Lipid_Phosphate_FormReg"/>
</dbReference>
<dbReference type="EMBL" id="FOPY01000001">
    <property type="protein sequence ID" value="SFH19822.1"/>
    <property type="molecule type" value="Genomic_DNA"/>
</dbReference>
<dbReference type="GO" id="GO:0005886">
    <property type="term" value="C:plasma membrane"/>
    <property type="evidence" value="ECO:0007669"/>
    <property type="project" value="TreeGrafter"/>
</dbReference>
<dbReference type="Gene3D" id="3.40.50.10330">
    <property type="entry name" value="Probable inorganic polyphosphate/atp-NAD kinase, domain 1"/>
    <property type="match status" value="1"/>
</dbReference>
<dbReference type="Proteomes" id="UP000294489">
    <property type="component" value="Unassembled WGS sequence"/>
</dbReference>
<evidence type="ECO:0000256" key="3">
    <source>
        <dbReference type="ARBA" id="ARBA00022723"/>
    </source>
</evidence>
<dbReference type="InterPro" id="IPR001206">
    <property type="entry name" value="Diacylglycerol_kinase_cat_dom"/>
</dbReference>
<dbReference type="Gene3D" id="2.60.200.40">
    <property type="match status" value="1"/>
</dbReference>
<comment type="cofactor">
    <cofactor evidence="11">
        <name>Mg(2+)</name>
        <dbReference type="ChEBI" id="CHEBI:18420"/>
    </cofactor>
    <cofactor evidence="11">
        <name>Ca(2+)</name>
        <dbReference type="ChEBI" id="CHEBI:29108"/>
    </cofactor>
    <text evidence="11">Binds 1 Mg(2+) ion per subunit. Ca(2+) may be able to substitute.</text>
</comment>
<keyword evidence="8 11" id="KW-0443">Lipid metabolism</keyword>
<dbReference type="AlphaFoldDB" id="A0A1I2Y2E9"/>
<evidence type="ECO:0000313" key="15">
    <source>
        <dbReference type="Proteomes" id="UP000199040"/>
    </source>
</evidence>
<keyword evidence="5 11" id="KW-0418">Kinase</keyword>
<evidence type="ECO:0000256" key="11">
    <source>
        <dbReference type="HAMAP-Rule" id="MF_01377"/>
    </source>
</evidence>
<keyword evidence="2 11" id="KW-0808">Transferase</keyword>
<sequence length="309" mass="33312">MADAMARNARLILNGKVAQEPEIREAVSAMREAGCDLQVRITWEEGDALRLVEEAAQEGVSRLIAGGGDGSVNEIVNGLMHLDEAHRPALGILPLGSANDFAHGVCLPMDPHQALHTALTVSSRAVDIAHLGADYFINMASGGFGAEITTSTPVSLKRLLGGGAYSLMGMLKLWHYQPYSGHLSWPEGEFEGPLFLLAIGNGVQAGGGQKLAPDAKLDDGLLNVLLVRHFSSLAEMRQLLTELERIPEDGEFVRTVRTSQLSFEGDSAFPLNLDGEPRQLKTFEVKLEPRALKLLVQSDCPLLSSNARQ</sequence>
<evidence type="ECO:0000256" key="8">
    <source>
        <dbReference type="ARBA" id="ARBA00023098"/>
    </source>
</evidence>
<keyword evidence="6 11" id="KW-0067">ATP-binding</keyword>
<feature type="active site" description="Proton acceptor" evidence="11">
    <location>
        <position position="276"/>
    </location>
</feature>
<protein>
    <recommendedName>
        <fullName evidence="11">Probable lipid kinase YegS-like</fullName>
        <ecNumber evidence="11">2.7.1.-</ecNumber>
    </recommendedName>
</protein>
<gene>
    <name evidence="14" type="ORF">DFO67_101196</name>
    <name evidence="13" type="ORF">SAMN04487959_101196</name>
</gene>
<dbReference type="Proteomes" id="UP000199040">
    <property type="component" value="Unassembled WGS sequence"/>
</dbReference>
<evidence type="ECO:0000256" key="1">
    <source>
        <dbReference type="ARBA" id="ARBA00022516"/>
    </source>
</evidence>
<comment type="function">
    <text evidence="11">Probably phosphorylates lipids; the in vivo substrate is unknown.</text>
</comment>
<dbReference type="EC" id="2.7.1.-" evidence="11"/>
<feature type="binding site" evidence="11">
    <location>
        <position position="221"/>
    </location>
    <ligand>
        <name>Mg(2+)</name>
        <dbReference type="ChEBI" id="CHEBI:18420"/>
    </ligand>
</feature>
<feature type="binding site" evidence="11">
    <location>
        <position position="97"/>
    </location>
    <ligand>
        <name>ATP</name>
        <dbReference type="ChEBI" id="CHEBI:30616"/>
    </ligand>
</feature>
<feature type="binding site" evidence="11">
    <location>
        <position position="216"/>
    </location>
    <ligand>
        <name>Mg(2+)</name>
        <dbReference type="ChEBI" id="CHEBI:18420"/>
    </ligand>
</feature>
<dbReference type="InterPro" id="IPR022433">
    <property type="entry name" value="Lip_kinase_YegS"/>
</dbReference>
<dbReference type="SUPFAM" id="SSF111331">
    <property type="entry name" value="NAD kinase/diacylglycerol kinase-like"/>
    <property type="match status" value="1"/>
</dbReference>
<dbReference type="PANTHER" id="PTHR12358">
    <property type="entry name" value="SPHINGOSINE KINASE"/>
    <property type="match status" value="1"/>
</dbReference>
<dbReference type="InterPro" id="IPR016064">
    <property type="entry name" value="NAD/diacylglycerol_kinase_sf"/>
</dbReference>
<dbReference type="HAMAP" id="MF_01377">
    <property type="entry name" value="YegS"/>
    <property type="match status" value="1"/>
</dbReference>
<evidence type="ECO:0000256" key="5">
    <source>
        <dbReference type="ARBA" id="ARBA00022777"/>
    </source>
</evidence>
<feature type="binding site" evidence="11">
    <location>
        <position position="219"/>
    </location>
    <ligand>
        <name>Mg(2+)</name>
        <dbReference type="ChEBI" id="CHEBI:18420"/>
    </ligand>
</feature>
<dbReference type="Pfam" id="PF19279">
    <property type="entry name" value="YegS_C"/>
    <property type="match status" value="1"/>
</dbReference>
<dbReference type="GO" id="GO:0001727">
    <property type="term" value="F:lipid kinase activity"/>
    <property type="evidence" value="ECO:0007669"/>
    <property type="project" value="UniProtKB-UniRule"/>
</dbReference>
<dbReference type="GO" id="GO:0005737">
    <property type="term" value="C:cytoplasm"/>
    <property type="evidence" value="ECO:0007669"/>
    <property type="project" value="UniProtKB-SubCell"/>
</dbReference>
<dbReference type="EMBL" id="SOEC01000001">
    <property type="protein sequence ID" value="TDX32902.1"/>
    <property type="molecule type" value="Genomic_DNA"/>
</dbReference>
<reference evidence="14 16" key="2">
    <citation type="submission" date="2019-03" db="EMBL/GenBank/DDBJ databases">
        <title>Freshwater and sediment microbial communities from various areas in North America, analyzing microbe dynamics in response to fracking.</title>
        <authorList>
            <person name="Lamendella R."/>
        </authorList>
    </citation>
    <scope>NUCLEOTIDE SEQUENCE [LARGE SCALE GENOMIC DNA]</scope>
    <source>
        <strain evidence="14 16">6_TX</strain>
    </source>
</reference>
<comment type="similarity">
    <text evidence="11">Belongs to the diacylglycerol/lipid kinase family. YegS lipid kinase subfamily.</text>
</comment>
<dbReference type="RefSeq" id="WP_092842768.1">
    <property type="nucleotide sequence ID" value="NZ_FOPY01000001.1"/>
</dbReference>
<keyword evidence="9 11" id="KW-0594">Phospholipid biosynthesis</keyword>
<evidence type="ECO:0000256" key="10">
    <source>
        <dbReference type="ARBA" id="ARBA00023264"/>
    </source>
</evidence>
<keyword evidence="15" id="KW-1185">Reference proteome</keyword>
<evidence type="ECO:0000256" key="9">
    <source>
        <dbReference type="ARBA" id="ARBA00023209"/>
    </source>
</evidence>
<feature type="binding site" evidence="11">
    <location>
        <position position="42"/>
    </location>
    <ligand>
        <name>ATP</name>
        <dbReference type="ChEBI" id="CHEBI:30616"/>
    </ligand>
</feature>